<feature type="region of interest" description="Disordered" evidence="9">
    <location>
        <begin position="276"/>
        <end position="304"/>
    </location>
</feature>
<evidence type="ECO:0000313" key="11">
    <source>
        <dbReference type="Proteomes" id="UP000663850"/>
    </source>
</evidence>
<comment type="caution">
    <text evidence="10">The sequence shown here is derived from an EMBL/GenBank/DDBJ whole genome shotgun (WGS) entry which is preliminary data.</text>
</comment>
<organism evidence="10 11">
    <name type="scientific">Rhizoctonia solani</name>
    <dbReference type="NCBI Taxonomy" id="456999"/>
    <lineage>
        <taxon>Eukaryota</taxon>
        <taxon>Fungi</taxon>
        <taxon>Dikarya</taxon>
        <taxon>Basidiomycota</taxon>
        <taxon>Agaricomycotina</taxon>
        <taxon>Agaricomycetes</taxon>
        <taxon>Cantharellales</taxon>
        <taxon>Ceratobasidiaceae</taxon>
        <taxon>Rhizoctonia</taxon>
    </lineage>
</organism>
<evidence type="ECO:0000256" key="5">
    <source>
        <dbReference type="ARBA" id="ARBA00022692"/>
    </source>
</evidence>
<evidence type="ECO:0000313" key="10">
    <source>
        <dbReference type="EMBL" id="CAE6533096.1"/>
    </source>
</evidence>
<dbReference type="EMBL" id="CAJMWZ010007107">
    <property type="protein sequence ID" value="CAE6533096.1"/>
    <property type="molecule type" value="Genomic_DNA"/>
</dbReference>
<gene>
    <name evidence="10" type="ORF">RDB_LOCUS134605</name>
</gene>
<sequence>MNLTKLPRLTIFGRSLLLIACELLINALFWVIAGLLFGRRNETHSILNLCLLAWTIGLRHGLDADHISAIDNATRGLIQLGQLSVTAGLYFSLGHSTIVVVVIIAIAISTDVYDRIGGVSDVGGIIGAAVSASFLFIVALVNSIILARILKQRRRRLNGEAVEPENSHSLALRILGPVTKFVNRSWKHVSEMYPVGVLFGLGFDTASSIALLAVTALAQRGADGAEMPRSHILLFTAGMTLVDSANSVLMLYSYADFPEKGFALFEHRDLTVSEHCSISSQPNSEAHPGPSTGAEITPAPLSPKHSIASRHTLPDLERNNSEDSGLQAGLGEDEYKISLTEERTLKQAARNTMSGLSIILTLMSILVAFSISLITIMGLIGENCSSCREAAEDPNGGGLAGSWWRGWARANDMSGFIGAAVVGCFAVIVAGWYGGRWLLRRHASRPAIQI</sequence>
<dbReference type="PANTHER" id="PTHR31611:SF0">
    <property type="entry name" value="HIGH-AFFINITY NICKEL TRANSPORT PROTEIN NIC1"/>
    <property type="match status" value="1"/>
</dbReference>
<dbReference type="Pfam" id="PF03824">
    <property type="entry name" value="NicO"/>
    <property type="match status" value="1"/>
</dbReference>
<feature type="transmembrane region" description="Helical" evidence="8">
    <location>
        <begin position="12"/>
        <end position="37"/>
    </location>
</feature>
<evidence type="ECO:0000256" key="2">
    <source>
        <dbReference type="ARBA" id="ARBA00010892"/>
    </source>
</evidence>
<dbReference type="GO" id="GO:0012505">
    <property type="term" value="C:endomembrane system"/>
    <property type="evidence" value="ECO:0007669"/>
    <property type="project" value="UniProtKB-SubCell"/>
</dbReference>
<accession>A0A8H3DLA5</accession>
<dbReference type="AlphaFoldDB" id="A0A8H3DLA5"/>
<protein>
    <recommendedName>
        <fullName evidence="8">Nickel/cobalt efflux system</fullName>
    </recommendedName>
</protein>
<feature type="transmembrane region" description="Helical" evidence="8">
    <location>
        <begin position="230"/>
        <end position="252"/>
    </location>
</feature>
<keyword evidence="4" id="KW-0533">Nickel</keyword>
<reference evidence="10" key="1">
    <citation type="submission" date="2021-01" db="EMBL/GenBank/DDBJ databases">
        <authorList>
            <person name="Kaushik A."/>
        </authorList>
    </citation>
    <scope>NUCLEOTIDE SEQUENCE</scope>
    <source>
        <strain evidence="10">Type strain: AG8-Rh-89/</strain>
    </source>
</reference>
<keyword evidence="6 8" id="KW-1133">Transmembrane helix</keyword>
<evidence type="ECO:0000256" key="7">
    <source>
        <dbReference type="ARBA" id="ARBA00023136"/>
    </source>
</evidence>
<dbReference type="GO" id="GO:0005886">
    <property type="term" value="C:plasma membrane"/>
    <property type="evidence" value="ECO:0007669"/>
    <property type="project" value="UniProtKB-SubCell"/>
</dbReference>
<name>A0A8H3DLA5_9AGAM</name>
<evidence type="ECO:0000256" key="4">
    <source>
        <dbReference type="ARBA" id="ARBA00022596"/>
    </source>
</evidence>
<feature type="transmembrane region" description="Helical" evidence="8">
    <location>
        <begin position="122"/>
        <end position="147"/>
    </location>
</feature>
<dbReference type="Proteomes" id="UP000663850">
    <property type="component" value="Unassembled WGS sequence"/>
</dbReference>
<evidence type="ECO:0000256" key="9">
    <source>
        <dbReference type="SAM" id="MobiDB-lite"/>
    </source>
</evidence>
<dbReference type="InterPro" id="IPR011541">
    <property type="entry name" value="Ni/Co_transpt_high_affinity"/>
</dbReference>
<keyword evidence="7 8" id="KW-0472">Membrane</keyword>
<evidence type="ECO:0000256" key="1">
    <source>
        <dbReference type="ARBA" id="ARBA00004127"/>
    </source>
</evidence>
<keyword evidence="5 8" id="KW-0812">Transmembrane</keyword>
<proteinExistence type="inferred from homology"/>
<comment type="subcellular location">
    <subcellularLocation>
        <location evidence="8">Cell membrane</location>
        <topology evidence="8">Multi-pass membrane protein</topology>
    </subcellularLocation>
    <subcellularLocation>
        <location evidence="1">Endomembrane system</location>
        <topology evidence="1">Multi-pass membrane protein</topology>
    </subcellularLocation>
</comment>
<keyword evidence="3 8" id="KW-0813">Transport</keyword>
<evidence type="ECO:0000256" key="8">
    <source>
        <dbReference type="RuleBase" id="RU362101"/>
    </source>
</evidence>
<evidence type="ECO:0000256" key="6">
    <source>
        <dbReference type="ARBA" id="ARBA00022989"/>
    </source>
</evidence>
<feature type="transmembrane region" description="Helical" evidence="8">
    <location>
        <begin position="356"/>
        <end position="380"/>
    </location>
</feature>
<dbReference type="InterPro" id="IPR004688">
    <property type="entry name" value="Ni/Co_transpt"/>
</dbReference>
<comment type="similarity">
    <text evidence="2 8">Belongs to the NiCoT transporter (TC 2.A.52) family.</text>
</comment>
<evidence type="ECO:0000256" key="3">
    <source>
        <dbReference type="ARBA" id="ARBA00022448"/>
    </source>
</evidence>
<feature type="transmembrane region" description="Helical" evidence="8">
    <location>
        <begin position="193"/>
        <end position="218"/>
    </location>
</feature>
<feature type="transmembrane region" description="Helical" evidence="8">
    <location>
        <begin position="83"/>
        <end position="110"/>
    </location>
</feature>
<dbReference type="PANTHER" id="PTHR31611">
    <property type="entry name" value="HIGH-AFFINITY NICKEL TRANSPORT PROTEIN NIC1"/>
    <property type="match status" value="1"/>
</dbReference>
<dbReference type="GO" id="GO:0015099">
    <property type="term" value="F:nickel cation transmembrane transporter activity"/>
    <property type="evidence" value="ECO:0007669"/>
    <property type="project" value="UniProtKB-UniRule"/>
</dbReference>
<feature type="transmembrane region" description="Helical" evidence="8">
    <location>
        <begin position="413"/>
        <end position="435"/>
    </location>
</feature>